<evidence type="ECO:0000313" key="6">
    <source>
        <dbReference type="Proteomes" id="UP001143370"/>
    </source>
</evidence>
<sequence>MSRVSHDTLEKNYHLGRTSPEAESTMRVAAIQAAPVFLDSAATTDRALEFLRQAASGGAELIAFPEVFIAGYPSWLRVPSIAANDALLKVGHIAYLRSAIAANGPELAAIWSESAKLGVFVYVGFLERTASGGSVYASLAAIHPDKGIVGVHRKLKPTFHERLIWSDGDGRGLEVHDFKGLRAGALNCYENWLPLARQALYAQGEQLHVAVWPGDLVVTENISQFIAMEGRVYVISASGLLRATDIPDAFPLREHIVTDRRVINDGGSMIVAPGGLIIAGPVIGEEKILYADIDVEIVMGEHLKLDPAGHYSRDDVLRLKVNRDRYNPSD</sequence>
<dbReference type="InterPro" id="IPR036526">
    <property type="entry name" value="C-N_Hydrolase_sf"/>
</dbReference>
<dbReference type="GO" id="GO:0000257">
    <property type="term" value="F:nitrilase activity"/>
    <property type="evidence" value="ECO:0007669"/>
    <property type="project" value="UniProtKB-ARBA"/>
</dbReference>
<comment type="similarity">
    <text evidence="1">Belongs to the carbon-nitrogen hydrolase superfamily. Nitrilase family.</text>
</comment>
<dbReference type="Pfam" id="PF00795">
    <property type="entry name" value="CN_hydrolase"/>
    <property type="match status" value="1"/>
</dbReference>
<dbReference type="AlphaFoldDB" id="A0A9W6MZN8"/>
<reference evidence="5" key="1">
    <citation type="journal article" date="2014" name="Int. J. Syst. Evol. Microbiol.">
        <title>Complete genome sequence of Corynebacterium casei LMG S-19264T (=DSM 44701T), isolated from a smear-ripened cheese.</title>
        <authorList>
            <consortium name="US DOE Joint Genome Institute (JGI-PGF)"/>
            <person name="Walter F."/>
            <person name="Albersmeier A."/>
            <person name="Kalinowski J."/>
            <person name="Ruckert C."/>
        </authorList>
    </citation>
    <scope>NUCLEOTIDE SEQUENCE</scope>
    <source>
        <strain evidence="5">VKM B-2484</strain>
    </source>
</reference>
<dbReference type="InterPro" id="IPR044149">
    <property type="entry name" value="Nitrilases_CHs"/>
</dbReference>
<protein>
    <submittedName>
        <fullName evidence="5">Nitrilase</fullName>
    </submittedName>
</protein>
<proteinExistence type="inferred from homology"/>
<dbReference type="InterPro" id="IPR003010">
    <property type="entry name" value="C-N_Hydrolase"/>
</dbReference>
<evidence type="ECO:0000256" key="1">
    <source>
        <dbReference type="ARBA" id="ARBA00008129"/>
    </source>
</evidence>
<feature type="active site" description="Proton acceptor" evidence="2">
    <location>
        <position position="66"/>
    </location>
</feature>
<dbReference type="InterPro" id="IPR000132">
    <property type="entry name" value="Nitrilase/CN_hydratase_CS"/>
</dbReference>
<comment type="caution">
    <text evidence="5">The sequence shown here is derived from an EMBL/GenBank/DDBJ whole genome shotgun (WGS) entry which is preliminary data.</text>
</comment>
<evidence type="ECO:0000256" key="3">
    <source>
        <dbReference type="SAM" id="MobiDB-lite"/>
    </source>
</evidence>
<name>A0A9W6MZN8_9HYPH</name>
<dbReference type="SUPFAM" id="SSF56317">
    <property type="entry name" value="Carbon-nitrogen hydrolase"/>
    <property type="match status" value="1"/>
</dbReference>
<feature type="region of interest" description="Disordered" evidence="3">
    <location>
        <begin position="1"/>
        <end position="20"/>
    </location>
</feature>
<feature type="compositionally biased region" description="Basic and acidic residues" evidence="3">
    <location>
        <begin position="1"/>
        <end position="13"/>
    </location>
</feature>
<gene>
    <name evidence="5" type="ORF">GCM10017643_24440</name>
</gene>
<dbReference type="EMBL" id="BSFJ01000013">
    <property type="protein sequence ID" value="GLK72328.1"/>
    <property type="molecule type" value="Genomic_DNA"/>
</dbReference>
<dbReference type="PROSITE" id="PS00920">
    <property type="entry name" value="NITRIL_CHT_1"/>
    <property type="match status" value="1"/>
</dbReference>
<organism evidence="5 6">
    <name type="scientific">Ancylobacter dichloromethanicus</name>
    <dbReference type="NCBI Taxonomy" id="518825"/>
    <lineage>
        <taxon>Bacteria</taxon>
        <taxon>Pseudomonadati</taxon>
        <taxon>Pseudomonadota</taxon>
        <taxon>Alphaproteobacteria</taxon>
        <taxon>Hyphomicrobiales</taxon>
        <taxon>Xanthobacteraceae</taxon>
        <taxon>Ancylobacter</taxon>
    </lineage>
</organism>
<evidence type="ECO:0000256" key="2">
    <source>
        <dbReference type="PROSITE-ProRule" id="PRU10139"/>
    </source>
</evidence>
<dbReference type="Proteomes" id="UP001143370">
    <property type="component" value="Unassembled WGS sequence"/>
</dbReference>
<dbReference type="PANTHER" id="PTHR46044:SF1">
    <property type="entry name" value="CN HYDROLASE DOMAIN-CONTAINING PROTEIN"/>
    <property type="match status" value="1"/>
</dbReference>
<accession>A0A9W6MZN8</accession>
<dbReference type="CDD" id="cd07564">
    <property type="entry name" value="nitrilases_CHs"/>
    <property type="match status" value="1"/>
</dbReference>
<evidence type="ECO:0000313" key="5">
    <source>
        <dbReference type="EMBL" id="GLK72328.1"/>
    </source>
</evidence>
<reference evidence="5" key="2">
    <citation type="submission" date="2023-01" db="EMBL/GenBank/DDBJ databases">
        <authorList>
            <person name="Sun Q."/>
            <person name="Evtushenko L."/>
        </authorList>
    </citation>
    <scope>NUCLEOTIDE SEQUENCE</scope>
    <source>
        <strain evidence="5">VKM B-2484</strain>
    </source>
</reference>
<evidence type="ECO:0000259" key="4">
    <source>
        <dbReference type="PROSITE" id="PS50263"/>
    </source>
</evidence>
<keyword evidence="6" id="KW-1185">Reference proteome</keyword>
<feature type="domain" description="CN hydrolase" evidence="4">
    <location>
        <begin position="26"/>
        <end position="295"/>
    </location>
</feature>
<dbReference type="Gene3D" id="3.60.110.10">
    <property type="entry name" value="Carbon-nitrogen hydrolase"/>
    <property type="match status" value="1"/>
</dbReference>
<dbReference type="PANTHER" id="PTHR46044">
    <property type="entry name" value="NITRILASE"/>
    <property type="match status" value="1"/>
</dbReference>
<dbReference type="PROSITE" id="PS50263">
    <property type="entry name" value="CN_HYDROLASE"/>
    <property type="match status" value="1"/>
</dbReference>